<name>A0A164SH84_9AGAM</name>
<protein>
    <submittedName>
        <fullName evidence="3">Uncharacterized protein</fullName>
    </submittedName>
</protein>
<dbReference type="AlphaFoldDB" id="A0A164SH84"/>
<feature type="compositionally biased region" description="Polar residues" evidence="1">
    <location>
        <begin position="105"/>
        <end position="121"/>
    </location>
</feature>
<sequence length="152" mass="16004">MHIHLRLFIALLPLLTSLALPAPKLDHAAQTTVQVIESGLAIQTHIFRPRQDNSTSSLLPPSTLASTTTTTTPVAAPEPTGNVTTLLTHLEAASPSVEPTETVPPASTQSAEESALETASTPDPEALIHFSGKHIIQALPQIMCSFRGSCGK</sequence>
<dbReference type="Proteomes" id="UP000076722">
    <property type="component" value="Unassembled WGS sequence"/>
</dbReference>
<reference evidence="3 4" key="1">
    <citation type="journal article" date="2016" name="Mol. Biol. Evol.">
        <title>Comparative Genomics of Early-Diverging Mushroom-Forming Fungi Provides Insights into the Origins of Lignocellulose Decay Capabilities.</title>
        <authorList>
            <person name="Nagy L.G."/>
            <person name="Riley R."/>
            <person name="Tritt A."/>
            <person name="Adam C."/>
            <person name="Daum C."/>
            <person name="Floudas D."/>
            <person name="Sun H."/>
            <person name="Yadav J.S."/>
            <person name="Pangilinan J."/>
            <person name="Larsson K.H."/>
            <person name="Matsuura K."/>
            <person name="Barry K."/>
            <person name="Labutti K."/>
            <person name="Kuo R."/>
            <person name="Ohm R.A."/>
            <person name="Bhattacharya S.S."/>
            <person name="Shirouzu T."/>
            <person name="Yoshinaga Y."/>
            <person name="Martin F.M."/>
            <person name="Grigoriev I.V."/>
            <person name="Hibbett D.S."/>
        </authorList>
    </citation>
    <scope>NUCLEOTIDE SEQUENCE [LARGE SCALE GENOMIC DNA]</scope>
    <source>
        <strain evidence="3 4">HHB9708</strain>
    </source>
</reference>
<gene>
    <name evidence="3" type="ORF">SISNIDRAFT_164677</name>
</gene>
<feature type="chain" id="PRO_5007853153" evidence="2">
    <location>
        <begin position="20"/>
        <end position="152"/>
    </location>
</feature>
<feature type="compositionally biased region" description="Low complexity" evidence="1">
    <location>
        <begin position="54"/>
        <end position="80"/>
    </location>
</feature>
<organism evidence="3 4">
    <name type="scientific">Sistotremastrum niveocremeum HHB9708</name>
    <dbReference type="NCBI Taxonomy" id="1314777"/>
    <lineage>
        <taxon>Eukaryota</taxon>
        <taxon>Fungi</taxon>
        <taxon>Dikarya</taxon>
        <taxon>Basidiomycota</taxon>
        <taxon>Agaricomycotina</taxon>
        <taxon>Agaricomycetes</taxon>
        <taxon>Sistotremastrales</taxon>
        <taxon>Sistotremastraceae</taxon>
        <taxon>Sertulicium</taxon>
        <taxon>Sertulicium niveocremeum</taxon>
    </lineage>
</organism>
<evidence type="ECO:0000313" key="4">
    <source>
        <dbReference type="Proteomes" id="UP000076722"/>
    </source>
</evidence>
<feature type="region of interest" description="Disordered" evidence="1">
    <location>
        <begin position="51"/>
        <end position="121"/>
    </location>
</feature>
<keyword evidence="4" id="KW-1185">Reference proteome</keyword>
<evidence type="ECO:0000313" key="3">
    <source>
        <dbReference type="EMBL" id="KZS91479.1"/>
    </source>
</evidence>
<evidence type="ECO:0000256" key="2">
    <source>
        <dbReference type="SAM" id="SignalP"/>
    </source>
</evidence>
<dbReference type="EMBL" id="KV419415">
    <property type="protein sequence ID" value="KZS91479.1"/>
    <property type="molecule type" value="Genomic_DNA"/>
</dbReference>
<keyword evidence="2" id="KW-0732">Signal</keyword>
<accession>A0A164SH84</accession>
<evidence type="ECO:0000256" key="1">
    <source>
        <dbReference type="SAM" id="MobiDB-lite"/>
    </source>
</evidence>
<proteinExistence type="predicted"/>
<feature type="signal peptide" evidence="2">
    <location>
        <begin position="1"/>
        <end position="19"/>
    </location>
</feature>